<dbReference type="PROSITE" id="PS51186">
    <property type="entry name" value="GNAT"/>
    <property type="match status" value="1"/>
</dbReference>
<name>A0ABS5CD49_9BACL</name>
<gene>
    <name evidence="2" type="primary">ablB</name>
    <name evidence="2" type="ORF">I8J30_14420</name>
</gene>
<dbReference type="RefSeq" id="WP_210658762.1">
    <property type="nucleotide sequence ID" value="NZ_JAGKSP010000005.1"/>
</dbReference>
<evidence type="ECO:0000313" key="3">
    <source>
        <dbReference type="Proteomes" id="UP000673394"/>
    </source>
</evidence>
<organism evidence="2 3">
    <name type="scientific">Paenibacillus lignilyticus</name>
    <dbReference type="NCBI Taxonomy" id="1172615"/>
    <lineage>
        <taxon>Bacteria</taxon>
        <taxon>Bacillati</taxon>
        <taxon>Bacillota</taxon>
        <taxon>Bacilli</taxon>
        <taxon>Bacillales</taxon>
        <taxon>Paenibacillaceae</taxon>
        <taxon>Paenibacillus</taxon>
    </lineage>
</organism>
<dbReference type="EMBL" id="JAGKSP010000005">
    <property type="protein sequence ID" value="MBP3963908.1"/>
    <property type="molecule type" value="Genomic_DNA"/>
</dbReference>
<dbReference type="Proteomes" id="UP000673394">
    <property type="component" value="Unassembled WGS sequence"/>
</dbReference>
<sequence>MESKPNDKQYYAMETEQGTNFTLQLCRDEFNMRLRVDDYDYVGNLDALCDRLADLMGNASFTKLFVKAREQDMRSFMARGYMLEGIYKGYYDGQDAYCMARYTDLTRRSSDHWIEEDHILEQVLALHPKPDREPLADTFTIRCAAAQDSQELASLYGQIFQTYPIPMNDSAYVAHVMEEGTVFYVVVHDGRIISAASAEINTKYRNAELTDCLTLPAYRGHGLMRQLLLVLEEDLLRRNIRSAYSLSRALSFGMNAALFQLGYDYHGRLTKNCDIYDKFEDMNLWCKILSEH</sequence>
<reference evidence="2 3" key="1">
    <citation type="submission" date="2021-04" db="EMBL/GenBank/DDBJ databases">
        <title>Paenibacillus sp. DLE-14 whole genome sequence.</title>
        <authorList>
            <person name="Ham Y.J."/>
        </authorList>
    </citation>
    <scope>NUCLEOTIDE SEQUENCE [LARGE SCALE GENOMIC DNA]</scope>
    <source>
        <strain evidence="2 3">DLE-14</strain>
    </source>
</reference>
<comment type="caution">
    <text evidence="2">The sequence shown here is derived from an EMBL/GenBank/DDBJ whole genome shotgun (WGS) entry which is preliminary data.</text>
</comment>
<dbReference type="Pfam" id="PF00583">
    <property type="entry name" value="Acetyltransf_1"/>
    <property type="match status" value="1"/>
</dbReference>
<protein>
    <submittedName>
        <fullName evidence="2">Beta-lysine N-acetyltransferase</fullName>
    </submittedName>
</protein>
<dbReference type="InterPro" id="IPR000182">
    <property type="entry name" value="GNAT_dom"/>
</dbReference>
<feature type="domain" description="N-acetyltransferase" evidence="1">
    <location>
        <begin position="139"/>
        <end position="282"/>
    </location>
</feature>
<proteinExistence type="predicted"/>
<accession>A0ABS5CD49</accession>
<evidence type="ECO:0000313" key="2">
    <source>
        <dbReference type="EMBL" id="MBP3963908.1"/>
    </source>
</evidence>
<dbReference type="Gene3D" id="3.40.630.30">
    <property type="match status" value="1"/>
</dbReference>
<keyword evidence="3" id="KW-1185">Reference proteome</keyword>
<evidence type="ECO:0000259" key="1">
    <source>
        <dbReference type="PROSITE" id="PS51186"/>
    </source>
</evidence>
<dbReference type="SUPFAM" id="SSF55729">
    <property type="entry name" value="Acyl-CoA N-acyltransferases (Nat)"/>
    <property type="match status" value="1"/>
</dbReference>
<dbReference type="InterPro" id="IPR022525">
    <property type="entry name" value="GNAT_AblB"/>
</dbReference>
<dbReference type="InterPro" id="IPR016181">
    <property type="entry name" value="Acyl_CoA_acyltransferase"/>
</dbReference>
<dbReference type="CDD" id="cd04301">
    <property type="entry name" value="NAT_SF"/>
    <property type="match status" value="1"/>
</dbReference>
<dbReference type="NCBIfam" id="TIGR03827">
    <property type="entry name" value="GNAT_ablB"/>
    <property type="match status" value="1"/>
</dbReference>